<sequence>MGQFLCPPLRRPVGRSLSKARRPERVKILLVWPFAQLPNLNEAFQCKTITRTCFNDYPHCKRLPQCNLRVRSRFYFHIHRQDLLQHFLSVNVKVETAAVSQVTFALRYLISPKLIIMTLPHKKATLE</sequence>
<keyword evidence="2" id="KW-1185">Reference proteome</keyword>
<protein>
    <submittedName>
        <fullName evidence="1">Uncharacterized protein</fullName>
    </submittedName>
</protein>
<accession>A0A4Y2HNI6</accession>
<comment type="caution">
    <text evidence="1">The sequence shown here is derived from an EMBL/GenBank/DDBJ whole genome shotgun (WGS) entry which is preliminary data.</text>
</comment>
<dbReference type="EMBL" id="BGPR01002053">
    <property type="protein sequence ID" value="GBM66937.1"/>
    <property type="molecule type" value="Genomic_DNA"/>
</dbReference>
<gene>
    <name evidence="1" type="ORF">AVEN_211290_1</name>
</gene>
<name>A0A4Y2HNI6_ARAVE</name>
<dbReference type="AlphaFoldDB" id="A0A4Y2HNI6"/>
<reference evidence="1 2" key="1">
    <citation type="journal article" date="2019" name="Sci. Rep.">
        <title>Orb-weaving spider Araneus ventricosus genome elucidates the spidroin gene catalogue.</title>
        <authorList>
            <person name="Kono N."/>
            <person name="Nakamura H."/>
            <person name="Ohtoshi R."/>
            <person name="Moran D.A.P."/>
            <person name="Shinohara A."/>
            <person name="Yoshida Y."/>
            <person name="Fujiwara M."/>
            <person name="Mori M."/>
            <person name="Tomita M."/>
            <person name="Arakawa K."/>
        </authorList>
    </citation>
    <scope>NUCLEOTIDE SEQUENCE [LARGE SCALE GENOMIC DNA]</scope>
</reference>
<evidence type="ECO:0000313" key="2">
    <source>
        <dbReference type="Proteomes" id="UP000499080"/>
    </source>
</evidence>
<evidence type="ECO:0000313" key="1">
    <source>
        <dbReference type="EMBL" id="GBM66937.1"/>
    </source>
</evidence>
<organism evidence="1 2">
    <name type="scientific">Araneus ventricosus</name>
    <name type="common">Orbweaver spider</name>
    <name type="synonym">Epeira ventricosa</name>
    <dbReference type="NCBI Taxonomy" id="182803"/>
    <lineage>
        <taxon>Eukaryota</taxon>
        <taxon>Metazoa</taxon>
        <taxon>Ecdysozoa</taxon>
        <taxon>Arthropoda</taxon>
        <taxon>Chelicerata</taxon>
        <taxon>Arachnida</taxon>
        <taxon>Araneae</taxon>
        <taxon>Araneomorphae</taxon>
        <taxon>Entelegynae</taxon>
        <taxon>Araneoidea</taxon>
        <taxon>Araneidae</taxon>
        <taxon>Araneus</taxon>
    </lineage>
</organism>
<proteinExistence type="predicted"/>
<dbReference type="Proteomes" id="UP000499080">
    <property type="component" value="Unassembled WGS sequence"/>
</dbReference>